<feature type="compositionally biased region" description="Pro residues" evidence="1">
    <location>
        <begin position="365"/>
        <end position="376"/>
    </location>
</feature>
<dbReference type="InterPro" id="IPR025566">
    <property type="entry name" value="DUF4331"/>
</dbReference>
<evidence type="ECO:0000313" key="2">
    <source>
        <dbReference type="EMBL" id="GHD98860.1"/>
    </source>
</evidence>
<sequence length="385" mass="41237">MSDHLSGSRAEVDPAIDLADLYAFPSPSTAGRLVLVMDVFPNARPGALFSDAASYRFRARPAAVAVGHPGSFFEVGADEYAFTCTFSGPVESDTGGEVTQWGTCALPDGEAVAFQVDDERGGEGHGVRVYAGLRLDPFFMDVGKEVETRAQRRLAFLPDGTNTLQDVDVLSIVVEFDAAGLSGPAPGAVFAVAAETVTAGPYPIRLERLGRPEVKNVLMSQNGVDTANTVVDLRDLYNEEDPFRPGPRHMGAYRSRLNANLAFFDGLDGRLDWRTSPDGTHPLTELLLADFLVVDAAKPYAEDSYFEIERALLEGRSPATCGGRSLNDDVIDTLYTLIVNGFHGPRVSDGVDRATEPASREFPYLAPPNPSPPGPVSVPTASASR</sequence>
<evidence type="ECO:0000313" key="3">
    <source>
        <dbReference type="Proteomes" id="UP000655443"/>
    </source>
</evidence>
<dbReference type="AlphaFoldDB" id="A0A918YCQ9"/>
<comment type="caution">
    <text evidence="2">The sequence shown here is derived from an EMBL/GenBank/DDBJ whole genome shotgun (WGS) entry which is preliminary data.</text>
</comment>
<organism evidence="2 3">
    <name type="scientific">Streptomyces alanosinicus</name>
    <dbReference type="NCBI Taxonomy" id="68171"/>
    <lineage>
        <taxon>Bacteria</taxon>
        <taxon>Bacillati</taxon>
        <taxon>Actinomycetota</taxon>
        <taxon>Actinomycetes</taxon>
        <taxon>Kitasatosporales</taxon>
        <taxon>Streptomycetaceae</taxon>
        <taxon>Streptomyces</taxon>
    </lineage>
</organism>
<evidence type="ECO:0008006" key="4">
    <source>
        <dbReference type="Google" id="ProtNLM"/>
    </source>
</evidence>
<dbReference type="Proteomes" id="UP000655443">
    <property type="component" value="Unassembled WGS sequence"/>
</dbReference>
<keyword evidence="3" id="KW-1185">Reference proteome</keyword>
<dbReference type="Pfam" id="PF14224">
    <property type="entry name" value="DUF4331"/>
    <property type="match status" value="2"/>
</dbReference>
<reference evidence="2" key="1">
    <citation type="journal article" date="2014" name="Int. J. Syst. Evol. Microbiol.">
        <title>Complete genome sequence of Corynebacterium casei LMG S-19264T (=DSM 44701T), isolated from a smear-ripened cheese.</title>
        <authorList>
            <consortium name="US DOE Joint Genome Institute (JGI-PGF)"/>
            <person name="Walter F."/>
            <person name="Albersmeier A."/>
            <person name="Kalinowski J."/>
            <person name="Ruckert C."/>
        </authorList>
    </citation>
    <scope>NUCLEOTIDE SEQUENCE</scope>
    <source>
        <strain evidence="2">JCM 4714</strain>
    </source>
</reference>
<proteinExistence type="predicted"/>
<evidence type="ECO:0000256" key="1">
    <source>
        <dbReference type="SAM" id="MobiDB-lite"/>
    </source>
</evidence>
<reference evidence="2" key="2">
    <citation type="submission" date="2020-09" db="EMBL/GenBank/DDBJ databases">
        <authorList>
            <person name="Sun Q."/>
            <person name="Ohkuma M."/>
        </authorList>
    </citation>
    <scope>NUCLEOTIDE SEQUENCE</scope>
    <source>
        <strain evidence="2">JCM 4714</strain>
    </source>
</reference>
<name>A0A918YCQ9_9ACTN</name>
<feature type="compositionally biased region" description="Basic and acidic residues" evidence="1">
    <location>
        <begin position="349"/>
        <end position="359"/>
    </location>
</feature>
<dbReference type="EMBL" id="BMVG01000001">
    <property type="protein sequence ID" value="GHD98860.1"/>
    <property type="molecule type" value="Genomic_DNA"/>
</dbReference>
<accession>A0A918YCQ9</accession>
<protein>
    <recommendedName>
        <fullName evidence="4">DUF4331 domain-containing protein</fullName>
    </recommendedName>
</protein>
<gene>
    <name evidence="2" type="ORF">GCM10010339_07720</name>
</gene>
<dbReference type="RefSeq" id="WP_189948466.1">
    <property type="nucleotide sequence ID" value="NZ_BMVG01000001.1"/>
</dbReference>
<feature type="region of interest" description="Disordered" evidence="1">
    <location>
        <begin position="346"/>
        <end position="385"/>
    </location>
</feature>